<dbReference type="Proteomes" id="UP001499959">
    <property type="component" value="Unassembled WGS sequence"/>
</dbReference>
<feature type="compositionally biased region" description="Low complexity" evidence="1">
    <location>
        <begin position="231"/>
        <end position="261"/>
    </location>
</feature>
<comment type="caution">
    <text evidence="3">The sequence shown here is derived from an EMBL/GenBank/DDBJ whole genome shotgun (WGS) entry which is preliminary data.</text>
</comment>
<accession>A0ABP9AY39</accession>
<name>A0ABP9AY39_9GAMM</name>
<organism evidence="3 4">
    <name type="scientific">Lysobacter hankyongensis</name>
    <dbReference type="NCBI Taxonomy" id="1176535"/>
    <lineage>
        <taxon>Bacteria</taxon>
        <taxon>Pseudomonadati</taxon>
        <taxon>Pseudomonadota</taxon>
        <taxon>Gammaproteobacteria</taxon>
        <taxon>Lysobacterales</taxon>
        <taxon>Lysobacteraceae</taxon>
        <taxon>Lysobacter</taxon>
    </lineage>
</organism>
<evidence type="ECO:0000313" key="3">
    <source>
        <dbReference type="EMBL" id="GAA4786591.1"/>
    </source>
</evidence>
<dbReference type="RefSeq" id="WP_345302138.1">
    <property type="nucleotide sequence ID" value="NZ_BAABJE010000002.1"/>
</dbReference>
<protein>
    <recommendedName>
        <fullName evidence="2">QsdR TetR regulatory C-terminal domain-containing protein</fullName>
    </recommendedName>
</protein>
<gene>
    <name evidence="3" type="ORF">GCM10023307_09320</name>
</gene>
<feature type="domain" description="QsdR TetR regulatory C-terminal" evidence="2">
    <location>
        <begin position="107"/>
        <end position="216"/>
    </location>
</feature>
<feature type="region of interest" description="Disordered" evidence="1">
    <location>
        <begin position="223"/>
        <end position="261"/>
    </location>
</feature>
<dbReference type="Pfam" id="PF18598">
    <property type="entry name" value="TetR_C_36"/>
    <property type="match status" value="1"/>
</dbReference>
<proteinExistence type="predicted"/>
<sequence length="261" mass="28228">MAAPSKTPAGTKTRTTADAAAHNATRLAQALREGAPARVTPLDLYQLARRDWLAGERIDVGALAARLNIGRATAFRWVGSRDLLLGEILWSLCDELMQDTAARQRGRGAQRVAAICESAIRALVAFEPLRRFVRSDPEYAVRLLTSKLGPVQARAIERVRDLLQFETDRGALSPPLAVDTLAYLIVRLCESFIYAEATSDQQVDVADAGLAIELLLSGKVMPRRAPGMKNAGKTTPGTAAKPKTTARTSSPATPRTSRSQR</sequence>
<evidence type="ECO:0000256" key="1">
    <source>
        <dbReference type="SAM" id="MobiDB-lite"/>
    </source>
</evidence>
<evidence type="ECO:0000313" key="4">
    <source>
        <dbReference type="Proteomes" id="UP001499959"/>
    </source>
</evidence>
<keyword evidence="4" id="KW-1185">Reference proteome</keyword>
<dbReference type="EMBL" id="BAABJE010000002">
    <property type="protein sequence ID" value="GAA4786591.1"/>
    <property type="molecule type" value="Genomic_DNA"/>
</dbReference>
<evidence type="ECO:0000259" key="2">
    <source>
        <dbReference type="Pfam" id="PF18598"/>
    </source>
</evidence>
<dbReference type="Gene3D" id="1.10.357.10">
    <property type="entry name" value="Tetracycline Repressor, domain 2"/>
    <property type="match status" value="1"/>
</dbReference>
<dbReference type="InterPro" id="IPR041485">
    <property type="entry name" value="TetR_C_36"/>
</dbReference>
<reference evidence="4" key="1">
    <citation type="journal article" date="2019" name="Int. J. Syst. Evol. Microbiol.">
        <title>The Global Catalogue of Microorganisms (GCM) 10K type strain sequencing project: providing services to taxonomists for standard genome sequencing and annotation.</title>
        <authorList>
            <consortium name="The Broad Institute Genomics Platform"/>
            <consortium name="The Broad Institute Genome Sequencing Center for Infectious Disease"/>
            <person name="Wu L."/>
            <person name="Ma J."/>
        </authorList>
    </citation>
    <scope>NUCLEOTIDE SEQUENCE [LARGE SCALE GENOMIC DNA]</scope>
    <source>
        <strain evidence="4">JCM 18204</strain>
    </source>
</reference>